<evidence type="ECO:0000313" key="1">
    <source>
        <dbReference type="EMBL" id="KWW98882.1"/>
    </source>
</evidence>
<organism evidence="1 2">
    <name type="scientific">Carbonactinospora thermoautotrophica</name>
    <dbReference type="NCBI Taxonomy" id="1469144"/>
    <lineage>
        <taxon>Bacteria</taxon>
        <taxon>Bacillati</taxon>
        <taxon>Actinomycetota</taxon>
        <taxon>Actinomycetes</taxon>
        <taxon>Kitasatosporales</taxon>
        <taxon>Carbonactinosporaceae</taxon>
        <taxon>Carbonactinospora</taxon>
    </lineage>
</organism>
<dbReference type="PATRIC" id="fig|1469144.10.peg.609"/>
<dbReference type="STRING" id="1469144.LI90_512"/>
<dbReference type="SUPFAM" id="SSF140453">
    <property type="entry name" value="EsxAB dimer-like"/>
    <property type="match status" value="1"/>
</dbReference>
<dbReference type="Proteomes" id="UP000070188">
    <property type="component" value="Unassembled WGS sequence"/>
</dbReference>
<dbReference type="EMBL" id="LAXD01000001">
    <property type="protein sequence ID" value="KWW98882.1"/>
    <property type="molecule type" value="Genomic_DNA"/>
</dbReference>
<dbReference type="InterPro" id="IPR036689">
    <property type="entry name" value="ESAT-6-like_sf"/>
</dbReference>
<comment type="caution">
    <text evidence="1">The sequence shown here is derived from an EMBL/GenBank/DDBJ whole genome shotgun (WGS) entry which is preliminary data.</text>
</comment>
<keyword evidence="2" id="KW-1185">Reference proteome</keyword>
<dbReference type="Gene3D" id="1.10.287.1060">
    <property type="entry name" value="ESAT-6-like"/>
    <property type="match status" value="1"/>
</dbReference>
<proteinExistence type="predicted"/>
<reference evidence="2" key="1">
    <citation type="submission" date="2015-04" db="EMBL/GenBank/DDBJ databases">
        <title>Physiological reanalysis, assessment of diazotrophy, and genome sequences of multiple isolates of Streptomyces thermoautotrophicus.</title>
        <authorList>
            <person name="MacKellar D.C."/>
            <person name="Lieber L."/>
            <person name="Norman J."/>
            <person name="Bolger A."/>
            <person name="Tobin C."/>
            <person name="Murray J.W."/>
            <person name="Chang R."/>
            <person name="Ford T."/>
            <person name="Nguyen P.Q."/>
            <person name="Woodward J."/>
            <person name="Permingeat H."/>
            <person name="Joshi N.S."/>
            <person name="Silver P.A."/>
            <person name="Usadel B."/>
            <person name="Rutherford A.W."/>
            <person name="Friesen M."/>
            <person name="Prell J."/>
        </authorList>
    </citation>
    <scope>NUCLEOTIDE SEQUENCE [LARGE SCALE GENOMIC DNA]</scope>
    <source>
        <strain evidence="2">H1</strain>
    </source>
</reference>
<dbReference type="AlphaFoldDB" id="A0A132MM01"/>
<gene>
    <name evidence="1" type="ORF">LI90_512</name>
</gene>
<evidence type="ECO:0000313" key="2">
    <source>
        <dbReference type="Proteomes" id="UP000070188"/>
    </source>
</evidence>
<protein>
    <recommendedName>
        <fullName evidence="3">Excreted virulence factor EspC (Type VII ESX diderm)</fullName>
    </recommendedName>
</protein>
<evidence type="ECO:0008006" key="3">
    <source>
        <dbReference type="Google" id="ProtNLM"/>
    </source>
</evidence>
<name>A0A132MM01_9ACTN</name>
<accession>A0A132MM01</accession>
<sequence>MGMSAGVGDGFHVQPDGLVKVGDELSGLSDQIEKVAEQARAAAEPVAGLGRGWAAVQAFQECAEAWGQHLRGAAERARAAGDRLKLTASKYAAADDLARMTFHRVLRDLGGQARW</sequence>